<dbReference type="EMBL" id="AUZX01015506">
    <property type="protein sequence ID" value="EQD28790.1"/>
    <property type="molecule type" value="Genomic_DNA"/>
</dbReference>
<name>T0ZGD6_9ZZZZ</name>
<accession>T0ZGD6</accession>
<reference evidence="5" key="1">
    <citation type="submission" date="2013-08" db="EMBL/GenBank/DDBJ databases">
        <authorList>
            <person name="Mendez C."/>
            <person name="Richter M."/>
            <person name="Ferrer M."/>
            <person name="Sanchez J."/>
        </authorList>
    </citation>
    <scope>NUCLEOTIDE SEQUENCE</scope>
</reference>
<keyword evidence="2" id="KW-0521">NADP</keyword>
<comment type="similarity">
    <text evidence="1">Belongs to the shaker potassium channel beta subunit family.</text>
</comment>
<dbReference type="PANTHER" id="PTHR43150">
    <property type="entry name" value="HYPERKINETIC, ISOFORM M"/>
    <property type="match status" value="1"/>
</dbReference>
<keyword evidence="3" id="KW-0560">Oxidoreductase</keyword>
<proteinExistence type="inferred from homology"/>
<evidence type="ECO:0000313" key="5">
    <source>
        <dbReference type="EMBL" id="EQD28790.1"/>
    </source>
</evidence>
<organism evidence="5">
    <name type="scientific">mine drainage metagenome</name>
    <dbReference type="NCBI Taxonomy" id="410659"/>
    <lineage>
        <taxon>unclassified sequences</taxon>
        <taxon>metagenomes</taxon>
        <taxon>ecological metagenomes</taxon>
    </lineage>
</organism>
<dbReference type="InterPro" id="IPR005399">
    <property type="entry name" value="K_chnl_volt-dep_bsu_KCNAB-rel"/>
</dbReference>
<dbReference type="GO" id="GO:0016491">
    <property type="term" value="F:oxidoreductase activity"/>
    <property type="evidence" value="ECO:0007669"/>
    <property type="project" value="UniProtKB-KW"/>
</dbReference>
<feature type="domain" description="NADP-dependent oxidoreductase" evidence="4">
    <location>
        <begin position="16"/>
        <end position="58"/>
    </location>
</feature>
<dbReference type="InterPro" id="IPR023210">
    <property type="entry name" value="NADP_OxRdtase_dom"/>
</dbReference>
<feature type="non-terminal residue" evidence="5">
    <location>
        <position position="59"/>
    </location>
</feature>
<sequence>MLYRSLGRSGLKLSALSLGSWVTFVAQVDEKSALNLMACALERGVNFFDNAESYAFGES</sequence>
<evidence type="ECO:0000256" key="3">
    <source>
        <dbReference type="ARBA" id="ARBA00023002"/>
    </source>
</evidence>
<gene>
    <name evidence="5" type="ORF">B1A_20996</name>
</gene>
<dbReference type="AlphaFoldDB" id="T0ZGD6"/>
<dbReference type="InterPro" id="IPR036812">
    <property type="entry name" value="NAD(P)_OxRdtase_dom_sf"/>
</dbReference>
<evidence type="ECO:0000256" key="1">
    <source>
        <dbReference type="ARBA" id="ARBA00006515"/>
    </source>
</evidence>
<comment type="caution">
    <text evidence="5">The sequence shown here is derived from an EMBL/GenBank/DDBJ whole genome shotgun (WGS) entry which is preliminary data.</text>
</comment>
<dbReference type="Pfam" id="PF00248">
    <property type="entry name" value="Aldo_ket_red"/>
    <property type="match status" value="1"/>
</dbReference>
<dbReference type="Gene3D" id="3.20.20.100">
    <property type="entry name" value="NADP-dependent oxidoreductase domain"/>
    <property type="match status" value="1"/>
</dbReference>
<evidence type="ECO:0000256" key="2">
    <source>
        <dbReference type="ARBA" id="ARBA00022857"/>
    </source>
</evidence>
<protein>
    <submittedName>
        <fullName evidence="5">Aldo/keto reductase</fullName>
    </submittedName>
</protein>
<dbReference type="SUPFAM" id="SSF51430">
    <property type="entry name" value="NAD(P)-linked oxidoreductase"/>
    <property type="match status" value="1"/>
</dbReference>
<evidence type="ECO:0000259" key="4">
    <source>
        <dbReference type="Pfam" id="PF00248"/>
    </source>
</evidence>
<dbReference type="PANTHER" id="PTHR43150:SF2">
    <property type="entry name" value="HYPERKINETIC, ISOFORM M"/>
    <property type="match status" value="1"/>
</dbReference>
<reference evidence="5" key="2">
    <citation type="journal article" date="2014" name="ISME J.">
        <title>Microbial stratification in low pH oxic and suboxic macroscopic growths along an acid mine drainage.</title>
        <authorList>
            <person name="Mendez-Garcia C."/>
            <person name="Mesa V."/>
            <person name="Sprenger R.R."/>
            <person name="Richter M."/>
            <person name="Diez M.S."/>
            <person name="Solano J."/>
            <person name="Bargiela R."/>
            <person name="Golyshina O.V."/>
            <person name="Manteca A."/>
            <person name="Ramos J.L."/>
            <person name="Gallego J.R."/>
            <person name="Llorente I."/>
            <person name="Martins Dos Santos V.A."/>
            <person name="Jensen O.N."/>
            <person name="Pelaez A.I."/>
            <person name="Sanchez J."/>
            <person name="Ferrer M."/>
        </authorList>
    </citation>
    <scope>NUCLEOTIDE SEQUENCE</scope>
</reference>